<dbReference type="STRING" id="153496.A0U89_06995"/>
<dbReference type="EMBL" id="CP014674">
    <property type="protein sequence ID" value="AOX16923.1"/>
    <property type="molecule type" value="Genomic_DNA"/>
</dbReference>
<evidence type="ECO:0000313" key="2">
    <source>
        <dbReference type="Proteomes" id="UP000179145"/>
    </source>
</evidence>
<proteinExistence type="predicted"/>
<sequence length="179" mass="19521">MNVDQVIAQIKAYTKFFNHDGAAQVAGAAEAAQVVDKAWLKRPAAYVIALDDAAGDNMSMNGLDQDVEESIAVIVDLDNTPDQRGQFAASTVDQARADLFSCLLNWLPGGANASRGFQYGGGHLIQLDRARLHWQFRFSLKILITDGDGWQAPSEPITEIDATLLDPDTEQATDIKFRV</sequence>
<accession>A0A1D8UTD4</accession>
<dbReference type="InterPro" id="IPR056912">
    <property type="entry name" value="Phage_JBD30_tail_term-like"/>
</dbReference>
<keyword evidence="2" id="KW-1185">Reference proteome</keyword>
<evidence type="ECO:0000313" key="1">
    <source>
        <dbReference type="EMBL" id="AOX16923.1"/>
    </source>
</evidence>
<gene>
    <name evidence="1" type="ORF">A0U89_06995</name>
</gene>
<protein>
    <submittedName>
        <fullName evidence="1">Uncharacterized protein</fullName>
    </submittedName>
</protein>
<name>A0A1D8UTD4_9PROT</name>
<reference evidence="1 2" key="1">
    <citation type="journal article" date="2016" name="Microb. Cell Fact.">
        <title>Dissection of exopolysaccharide biosynthesis in Kozakia baliensis.</title>
        <authorList>
            <person name="Brandt J.U."/>
            <person name="Jakob F."/>
            <person name="Behr J."/>
            <person name="Geissler A.J."/>
            <person name="Vogel R.F."/>
        </authorList>
    </citation>
    <scope>NUCLEOTIDE SEQUENCE [LARGE SCALE GENOMIC DNA]</scope>
    <source>
        <strain evidence="1 2">DSM 14400</strain>
    </source>
</reference>
<dbReference type="Pfam" id="PF23840">
    <property type="entry name" value="Phage_tail_terminator"/>
    <property type="match status" value="1"/>
</dbReference>
<dbReference type="KEGG" id="kba:A0U89_06995"/>
<dbReference type="RefSeq" id="WP_070402624.1">
    <property type="nucleotide sequence ID" value="NZ_BJVW01000003.1"/>
</dbReference>
<organism evidence="1 2">
    <name type="scientific">Kozakia baliensis</name>
    <dbReference type="NCBI Taxonomy" id="153496"/>
    <lineage>
        <taxon>Bacteria</taxon>
        <taxon>Pseudomonadati</taxon>
        <taxon>Pseudomonadota</taxon>
        <taxon>Alphaproteobacteria</taxon>
        <taxon>Acetobacterales</taxon>
        <taxon>Acetobacteraceae</taxon>
        <taxon>Kozakia</taxon>
    </lineage>
</organism>
<dbReference type="OrthoDB" id="7282508at2"/>
<dbReference type="AlphaFoldDB" id="A0A1D8UTD4"/>
<dbReference type="Proteomes" id="UP000179145">
    <property type="component" value="Chromosome"/>
</dbReference>